<dbReference type="AlphaFoldDB" id="G0APM7"/>
<dbReference type="EMBL" id="CP002762">
    <property type="protein sequence ID" value="AEL19653.1"/>
    <property type="molecule type" value="Genomic_DNA"/>
</dbReference>
<dbReference type="KEGG" id="bbs:BbiDN127_AD0032"/>
<sequence length="256" mass="30049">MFFFKFFSKPKPDKKKNYHKINPDEFILISEHLINSYSITHQLLGIIMASGIPLTHIKNQNIKTPYNFKSDILSYTLNSGLQIQTYSLICSNKISRCIENLDKNRLLSIGADKINYVAKNIFDFRITTKQLRIIHSLIARSKETLHEIRYNSHSQNFFLVKTPCILHLYQKLKYIKSYAPLKLNQNNLNYYRNSSNELTSTITNLISNFFNESENGYFKNLHNLTLYINSNLKNLGIYKNTSKLQKRIISKIFFLD</sequence>
<proteinExistence type="predicted"/>
<dbReference type="RefSeq" id="WP_012666267.1">
    <property type="nucleotide sequence ID" value="NC_015920.1"/>
</dbReference>
<evidence type="ECO:0000313" key="1">
    <source>
        <dbReference type="EMBL" id="AEL19653.1"/>
    </source>
</evidence>
<keyword evidence="1" id="KW-0614">Plasmid</keyword>
<organism evidence="1 2">
    <name type="scientific">Borrelia bissettiae (strain DSM 17990 / CIP 109136 / DN127)</name>
    <name type="common">Borreliella bissettiae</name>
    <dbReference type="NCBI Taxonomy" id="521010"/>
    <lineage>
        <taxon>Bacteria</taxon>
        <taxon>Pseudomonadati</taxon>
        <taxon>Spirochaetota</taxon>
        <taxon>Spirochaetia</taxon>
        <taxon>Spirochaetales</taxon>
        <taxon>Borreliaceae</taxon>
        <taxon>Borreliella</taxon>
    </lineage>
</organism>
<reference evidence="1 2" key="2">
    <citation type="journal article" date="2012" name="J. Bacteriol.">
        <title>Whole-Genome Sequences of Borrelia bissettii, Borrelia valaisiana, and Borrelia spielmanii.</title>
        <authorList>
            <person name="Schutzer S.E."/>
            <person name="Fraser-Liggett C.M."/>
            <person name="Qiu W.G."/>
            <person name="Kraiczy P."/>
            <person name="Mongodin E.F."/>
            <person name="Dunn J.J."/>
            <person name="Luft B.J."/>
            <person name="Casjens S.R."/>
        </authorList>
    </citation>
    <scope>NUCLEOTIDE SEQUENCE [LARGE SCALE GENOMIC DNA]</scope>
    <source>
        <strain evidence="1 2">DN127</strain>
    </source>
</reference>
<accession>G0APM7</accession>
<name>G0APM7_BORBD</name>
<dbReference type="Proteomes" id="UP000001634">
    <property type="component" value="Plasmid lp56"/>
</dbReference>
<gene>
    <name evidence="1" type="ordered locus">BbiDN127_AD0032</name>
</gene>
<protein>
    <submittedName>
        <fullName evidence="1">Uncharacterized protein</fullName>
    </submittedName>
</protein>
<keyword evidence="2" id="KW-1185">Reference proteome</keyword>
<evidence type="ECO:0000313" key="2">
    <source>
        <dbReference type="Proteomes" id="UP000001634"/>
    </source>
</evidence>
<geneLocation type="plasmid" evidence="1 2">
    <name>lp56</name>
</geneLocation>
<dbReference type="HOGENOM" id="CLU_096351_0_0_12"/>
<reference key="1">
    <citation type="submission" date="2011-06" db="EMBL/GenBank/DDBJ databases">
        <authorList>
            <person name="Mongodin E.F."/>
            <person name="Casjens S.R."/>
            <person name="Fraser-Liggett C.M."/>
            <person name="Qiu W.-G."/>
            <person name="Dunn J.J."/>
            <person name="Luft B.J."/>
            <person name="Schutzer S.E."/>
        </authorList>
    </citation>
    <scope>NUCLEOTIDE SEQUENCE</scope>
    <source>
        <strain>DN127</strain>
    </source>
</reference>